<dbReference type="InParanoid" id="A0A0D0A7V2"/>
<keyword evidence="1" id="KW-0472">Membrane</keyword>
<evidence type="ECO:0000313" key="3">
    <source>
        <dbReference type="Proteomes" id="UP000054485"/>
    </source>
</evidence>
<dbReference type="EMBL" id="KN835162">
    <property type="protein sequence ID" value="KIK46180.1"/>
    <property type="molecule type" value="Genomic_DNA"/>
</dbReference>
<proteinExistence type="predicted"/>
<reference evidence="3" key="2">
    <citation type="submission" date="2015-01" db="EMBL/GenBank/DDBJ databases">
        <title>Evolutionary Origins and Diversification of the Mycorrhizal Mutualists.</title>
        <authorList>
            <consortium name="DOE Joint Genome Institute"/>
            <consortium name="Mycorrhizal Genomics Consortium"/>
            <person name="Kohler A."/>
            <person name="Kuo A."/>
            <person name="Nagy L.G."/>
            <person name="Floudas D."/>
            <person name="Copeland A."/>
            <person name="Barry K.W."/>
            <person name="Cichocki N."/>
            <person name="Veneault-Fourrey C."/>
            <person name="LaButti K."/>
            <person name="Lindquist E.A."/>
            <person name="Lipzen A."/>
            <person name="Lundell T."/>
            <person name="Morin E."/>
            <person name="Murat C."/>
            <person name="Riley R."/>
            <person name="Ohm R."/>
            <person name="Sun H."/>
            <person name="Tunlid A."/>
            <person name="Henrissat B."/>
            <person name="Grigoriev I.V."/>
            <person name="Hibbett D.S."/>
            <person name="Martin F."/>
        </authorList>
    </citation>
    <scope>NUCLEOTIDE SEQUENCE [LARGE SCALE GENOMIC DNA]</scope>
    <source>
        <strain evidence="3">UH-Slu-Lm8-n1</strain>
    </source>
</reference>
<accession>A0A0D0A7V2</accession>
<name>A0A0D0A7V2_9AGAM</name>
<dbReference type="Proteomes" id="UP000054485">
    <property type="component" value="Unassembled WGS sequence"/>
</dbReference>
<reference evidence="2 3" key="1">
    <citation type="submission" date="2014-04" db="EMBL/GenBank/DDBJ databases">
        <authorList>
            <consortium name="DOE Joint Genome Institute"/>
            <person name="Kuo A."/>
            <person name="Ruytinx J."/>
            <person name="Rineau F."/>
            <person name="Colpaert J."/>
            <person name="Kohler A."/>
            <person name="Nagy L.G."/>
            <person name="Floudas D."/>
            <person name="Copeland A."/>
            <person name="Barry K.W."/>
            <person name="Cichocki N."/>
            <person name="Veneault-Fourrey C."/>
            <person name="LaButti K."/>
            <person name="Lindquist E.A."/>
            <person name="Lipzen A."/>
            <person name="Lundell T."/>
            <person name="Morin E."/>
            <person name="Murat C."/>
            <person name="Sun H."/>
            <person name="Tunlid A."/>
            <person name="Henrissat B."/>
            <person name="Grigoriev I.V."/>
            <person name="Hibbett D.S."/>
            <person name="Martin F."/>
            <person name="Nordberg H.P."/>
            <person name="Cantor M.N."/>
            <person name="Hua S.X."/>
        </authorList>
    </citation>
    <scope>NUCLEOTIDE SEQUENCE [LARGE SCALE GENOMIC DNA]</scope>
    <source>
        <strain evidence="2 3">UH-Slu-Lm8-n1</strain>
    </source>
</reference>
<sequence>MYWSNLMNLKSSHFFKLHMHCDHDAEPSSDPKQYSQSRPTMTITLSFVPFQNVYQGSQVINVCRLSPRLRVIQALSQTSSRLLRPMRFSFLAVLVALTASMYVSATPSVFSRSCRAVGKVCEQGSDCCSDACAYKSDCSGKVCIDDDSILIEELVRREIDC</sequence>
<keyword evidence="1" id="KW-0812">Transmembrane</keyword>
<evidence type="ECO:0000313" key="2">
    <source>
        <dbReference type="EMBL" id="KIK46180.1"/>
    </source>
</evidence>
<keyword evidence="3" id="KW-1185">Reference proteome</keyword>
<evidence type="ECO:0000256" key="1">
    <source>
        <dbReference type="SAM" id="Phobius"/>
    </source>
</evidence>
<dbReference type="OrthoDB" id="3867244at2759"/>
<dbReference type="HOGENOM" id="CLU_1644841_0_0_1"/>
<protein>
    <submittedName>
        <fullName evidence="2">Uncharacterized protein</fullName>
    </submittedName>
</protein>
<keyword evidence="1" id="KW-1133">Transmembrane helix</keyword>
<dbReference type="AlphaFoldDB" id="A0A0D0A7V2"/>
<feature type="transmembrane region" description="Helical" evidence="1">
    <location>
        <begin position="88"/>
        <end position="105"/>
    </location>
</feature>
<gene>
    <name evidence="2" type="ORF">CY34DRAFT_448723</name>
</gene>
<organism evidence="2 3">
    <name type="scientific">Suillus luteus UH-Slu-Lm8-n1</name>
    <dbReference type="NCBI Taxonomy" id="930992"/>
    <lineage>
        <taxon>Eukaryota</taxon>
        <taxon>Fungi</taxon>
        <taxon>Dikarya</taxon>
        <taxon>Basidiomycota</taxon>
        <taxon>Agaricomycotina</taxon>
        <taxon>Agaricomycetes</taxon>
        <taxon>Agaricomycetidae</taxon>
        <taxon>Boletales</taxon>
        <taxon>Suillineae</taxon>
        <taxon>Suillaceae</taxon>
        <taxon>Suillus</taxon>
    </lineage>
</organism>